<keyword evidence="9" id="KW-1185">Reference proteome</keyword>
<evidence type="ECO:0000256" key="6">
    <source>
        <dbReference type="SAM" id="MobiDB-lite"/>
    </source>
</evidence>
<dbReference type="PROSITE" id="PS00409">
    <property type="entry name" value="PROKAR_NTER_METHYL"/>
    <property type="match status" value="1"/>
</dbReference>
<keyword evidence="2" id="KW-0488">Methylation</keyword>
<dbReference type="AlphaFoldDB" id="A0A4Y7R7J4"/>
<evidence type="ECO:0000256" key="1">
    <source>
        <dbReference type="ARBA" id="ARBA00004167"/>
    </source>
</evidence>
<organism evidence="8 9">
    <name type="scientific">Pelotomaculum schinkii</name>
    <dbReference type="NCBI Taxonomy" id="78350"/>
    <lineage>
        <taxon>Bacteria</taxon>
        <taxon>Bacillati</taxon>
        <taxon>Bacillota</taxon>
        <taxon>Clostridia</taxon>
        <taxon>Eubacteriales</taxon>
        <taxon>Desulfotomaculaceae</taxon>
        <taxon>Pelotomaculum</taxon>
    </lineage>
</organism>
<evidence type="ECO:0000256" key="3">
    <source>
        <dbReference type="ARBA" id="ARBA00022692"/>
    </source>
</evidence>
<feature type="region of interest" description="Disordered" evidence="6">
    <location>
        <begin position="72"/>
        <end position="93"/>
    </location>
</feature>
<evidence type="ECO:0000256" key="7">
    <source>
        <dbReference type="SAM" id="Phobius"/>
    </source>
</evidence>
<dbReference type="InterPro" id="IPR045584">
    <property type="entry name" value="Pilin-like"/>
</dbReference>
<feature type="transmembrane region" description="Helical" evidence="7">
    <location>
        <begin position="20"/>
        <end position="39"/>
    </location>
</feature>
<dbReference type="EMBL" id="QFGA01000003">
    <property type="protein sequence ID" value="TEB04722.1"/>
    <property type="molecule type" value="Genomic_DNA"/>
</dbReference>
<dbReference type="InterPro" id="IPR000983">
    <property type="entry name" value="Bac_GSPG_pilin"/>
</dbReference>
<feature type="compositionally biased region" description="Polar residues" evidence="6">
    <location>
        <begin position="162"/>
        <end position="175"/>
    </location>
</feature>
<keyword evidence="4 7" id="KW-1133">Transmembrane helix</keyword>
<dbReference type="NCBIfam" id="TIGR02532">
    <property type="entry name" value="IV_pilin_GFxxxE"/>
    <property type="match status" value="1"/>
</dbReference>
<dbReference type="GO" id="GO:0015628">
    <property type="term" value="P:protein secretion by the type II secretion system"/>
    <property type="evidence" value="ECO:0007669"/>
    <property type="project" value="InterPro"/>
</dbReference>
<keyword evidence="3 7" id="KW-0812">Transmembrane</keyword>
<evidence type="ECO:0000256" key="2">
    <source>
        <dbReference type="ARBA" id="ARBA00022481"/>
    </source>
</evidence>
<comment type="subcellular location">
    <subcellularLocation>
        <location evidence="1">Membrane</location>
        <topology evidence="1">Single-pass membrane protein</topology>
    </subcellularLocation>
</comment>
<dbReference type="GO" id="GO:0015627">
    <property type="term" value="C:type II protein secretion system complex"/>
    <property type="evidence" value="ECO:0007669"/>
    <property type="project" value="InterPro"/>
</dbReference>
<proteinExistence type="predicted"/>
<protein>
    <submittedName>
        <fullName evidence="8">Type II secretion system protein G</fullName>
    </submittedName>
</protein>
<name>A0A4Y7R7J4_9FIRM</name>
<accession>A0A4Y7R7J4</accession>
<evidence type="ECO:0000313" key="8">
    <source>
        <dbReference type="EMBL" id="TEB04722.1"/>
    </source>
</evidence>
<dbReference type="Proteomes" id="UP000298324">
    <property type="component" value="Unassembled WGS sequence"/>
</dbReference>
<evidence type="ECO:0000313" key="9">
    <source>
        <dbReference type="Proteomes" id="UP000298324"/>
    </source>
</evidence>
<keyword evidence="5 7" id="KW-0472">Membrane</keyword>
<dbReference type="PANTHER" id="PTHR30093:SF44">
    <property type="entry name" value="TYPE II SECRETION SYSTEM CORE PROTEIN G"/>
    <property type="match status" value="1"/>
</dbReference>
<sequence>MIKQLKKLLQNQKGFTLVELIVVVVILAILAAVMIPKLLPYTQQARVSRAEGDMGTMRSVIEAYCVSNGQGHYPTTGSPTDGGTGAPTNPTSVTQLGPGADIAMVMQTGGVQWTNDSGGITDPWGDAYVYTPFTDAAGNVIGYSMVSAGPDKTAGGTDDIFVSSNYSPQQGSTPANIADGTAGTTEKSNQ</sequence>
<reference evidence="8 9" key="1">
    <citation type="journal article" date="2018" name="Environ. Microbiol.">
        <title>Novel energy conservation strategies and behaviour of Pelotomaculum schinkii driving syntrophic propionate catabolism.</title>
        <authorList>
            <person name="Hidalgo-Ahumada C.A.P."/>
            <person name="Nobu M.K."/>
            <person name="Narihiro T."/>
            <person name="Tamaki H."/>
            <person name="Liu W.T."/>
            <person name="Kamagata Y."/>
            <person name="Stams A.J.M."/>
            <person name="Imachi H."/>
            <person name="Sousa D.Z."/>
        </authorList>
    </citation>
    <scope>NUCLEOTIDE SEQUENCE [LARGE SCALE GENOMIC DNA]</scope>
    <source>
        <strain evidence="8 9">HH</strain>
    </source>
</reference>
<dbReference type="PANTHER" id="PTHR30093">
    <property type="entry name" value="GENERAL SECRETION PATHWAY PROTEIN G"/>
    <property type="match status" value="1"/>
</dbReference>
<gene>
    <name evidence="8" type="primary">xcpT_3</name>
    <name evidence="8" type="ORF">Psch_03484</name>
</gene>
<dbReference type="SUPFAM" id="SSF54523">
    <property type="entry name" value="Pili subunits"/>
    <property type="match status" value="1"/>
</dbReference>
<dbReference type="RefSeq" id="WP_190259057.1">
    <property type="nucleotide sequence ID" value="NZ_QFGA01000003.1"/>
</dbReference>
<dbReference type="GO" id="GO:0016020">
    <property type="term" value="C:membrane"/>
    <property type="evidence" value="ECO:0007669"/>
    <property type="project" value="UniProtKB-SubCell"/>
</dbReference>
<dbReference type="Gene3D" id="3.30.700.10">
    <property type="entry name" value="Glycoprotein, Type 4 Pilin"/>
    <property type="match status" value="1"/>
</dbReference>
<feature type="region of interest" description="Disordered" evidence="6">
    <location>
        <begin position="154"/>
        <end position="190"/>
    </location>
</feature>
<comment type="caution">
    <text evidence="8">The sequence shown here is derived from an EMBL/GenBank/DDBJ whole genome shotgun (WGS) entry which is preliminary data.</text>
</comment>
<dbReference type="PRINTS" id="PR00813">
    <property type="entry name" value="BCTERIALGSPG"/>
</dbReference>
<dbReference type="InterPro" id="IPR012902">
    <property type="entry name" value="N_methyl_site"/>
</dbReference>
<dbReference type="Pfam" id="PF07963">
    <property type="entry name" value="N_methyl"/>
    <property type="match status" value="1"/>
</dbReference>
<evidence type="ECO:0000256" key="4">
    <source>
        <dbReference type="ARBA" id="ARBA00022989"/>
    </source>
</evidence>
<evidence type="ECO:0000256" key="5">
    <source>
        <dbReference type="ARBA" id="ARBA00023136"/>
    </source>
</evidence>